<keyword evidence="4" id="KW-0862">Zinc</keyword>
<dbReference type="CDD" id="cd18137">
    <property type="entry name" value="HLD_clamp_pol_III_gamma_tau"/>
    <property type="match status" value="1"/>
</dbReference>
<feature type="compositionally biased region" description="Polar residues" evidence="6">
    <location>
        <begin position="905"/>
        <end position="914"/>
    </location>
</feature>
<dbReference type="NCBIfam" id="TIGR02397">
    <property type="entry name" value="dnaX_nterm"/>
    <property type="match status" value="1"/>
</dbReference>
<dbReference type="OMA" id="KPCWSCR"/>
<dbReference type="PANTHER" id="PTHR11669">
    <property type="entry name" value="REPLICATION FACTOR C / DNA POLYMERASE III GAMMA-TAU SUBUNIT"/>
    <property type="match status" value="1"/>
</dbReference>
<dbReference type="Proteomes" id="UP000655225">
    <property type="component" value="Unassembled WGS sequence"/>
</dbReference>
<feature type="region of interest" description="Disordered" evidence="6">
    <location>
        <begin position="106"/>
        <end position="126"/>
    </location>
</feature>
<proteinExistence type="inferred from homology"/>
<feature type="compositionally biased region" description="Basic and acidic residues" evidence="6">
    <location>
        <begin position="931"/>
        <end position="940"/>
    </location>
</feature>
<comment type="similarity">
    <text evidence="1">Belongs to the DnaX/STICHEL family.</text>
</comment>
<dbReference type="GO" id="GO:0046872">
    <property type="term" value="F:metal ion binding"/>
    <property type="evidence" value="ECO:0007669"/>
    <property type="project" value="UniProtKB-KW"/>
</dbReference>
<feature type="domain" description="DNA polymerase III subunit gamma/tau helical lid" evidence="7">
    <location>
        <begin position="408"/>
        <end position="454"/>
    </location>
</feature>
<organism evidence="9 10">
    <name type="scientific">Tetracentron sinense</name>
    <name type="common">Spur-leaf</name>
    <dbReference type="NCBI Taxonomy" id="13715"/>
    <lineage>
        <taxon>Eukaryota</taxon>
        <taxon>Viridiplantae</taxon>
        <taxon>Streptophyta</taxon>
        <taxon>Embryophyta</taxon>
        <taxon>Tracheophyta</taxon>
        <taxon>Spermatophyta</taxon>
        <taxon>Magnoliopsida</taxon>
        <taxon>Trochodendrales</taxon>
        <taxon>Trochodendraceae</taxon>
        <taxon>Tetracentron</taxon>
    </lineage>
</organism>
<dbReference type="GO" id="GO:0003689">
    <property type="term" value="F:DNA clamp loader activity"/>
    <property type="evidence" value="ECO:0007669"/>
    <property type="project" value="TreeGrafter"/>
</dbReference>
<dbReference type="InterPro" id="IPR027417">
    <property type="entry name" value="P-loop_NTPase"/>
</dbReference>
<evidence type="ECO:0000256" key="2">
    <source>
        <dbReference type="ARBA" id="ARBA00022723"/>
    </source>
</evidence>
<sequence length="1110" mass="122474">MAAQDLSHSQPPSQSQSLHTTNDNIKRNDRQGSRMPVKKNRQRSSSSLECSSSGPSQDHSLNRSQFSRSSLSFSTELEYTASEAATVKQSPGQGSSSHVEFSLLPSSSQKYPKHPKEKETGLASLKPLRNGCGVPWQWSRMHKGIRRRRRVIRSMGRTSTEEEKHRARASKATCSQGQIFSSEEDSIEDIDPRSQDSITHFTFNSAYLSGHNCQYKGRDKRSHSKKECHSCTSLSSKYQPKLFQDIVGHEIIIKAISNAAQQKKVAPLYLFHGPSGTGKTSTARIFVMALNCESTSLTKPCGSCRGCSRSLYIMELCSGSRISGFERIRTLLQNTTFTQAISGFKVFIIEECHSLTTKAWNELLHIVERGYGSTMVFIVITDDANMVPRAISSRCQKFCFPKLKDMDITLKLTRIVAQEHIGIDREALKLITAKAEGSLREAENILDQLVLLGSNITSSIVQQLVGSVSLDLPEEMSLPLLIFLFSFFCLQVGLVPHNKLIDLLTTAISADTIKTIRLAMGLIASGVEPHTLVSQLASLITEILSGAASSSSAGSSKDKTLLRKGPQLSKLLLSKLCNIALLRKGPQLSKLLLSKLCKIAHLLMLYAYFAANNQSARLCHALKILVETKRQLSSSSDNTTWVVAALLQIASEEISNSISTGVVLPREIITPSDDKSNVQSIGIQLNGLYLDHQSKGRPHHHSINRTPEEADISTNDPGTTTRRIDVTRGKTVEREPNLTNLIDMEEVWQNILGRLHSRYVREFLSHQSKLASLTMSSANAIVHLMFKRPEDKLAAQMSEKGISQALKIAIGCPVTVNMSLEPVLLGIIESNSISAAKSQIADCGSYTQTPFLSESELSFNQNAGVIMHSSTSKKFSLSENNLKSMKLQESIQITQGREDCPSGGQEASITRPQQTHPFYGLLTQESRLDASVDPKTDLSTRDQAPTDTTNIRTATMPKHRWPSLSSIQQGDASVEPYSQDLLFEKANTGRAKGVRRKLQLDKGFSKANEDHNFQHSRTRIGFNRSWSCTDILCQGKTKINNPRQISGWSVTSGPVLHIVWRKIAADPDGRLTMLLRVSISGELLAASSVVLSPTTWSSMERHVTTETADL</sequence>
<dbReference type="InterPro" id="IPR045085">
    <property type="entry name" value="HLD_clamp_pol_III_gamma_tau"/>
</dbReference>
<dbReference type="OrthoDB" id="1906110at2759"/>
<feature type="compositionally biased region" description="Polar residues" evidence="6">
    <location>
        <begin position="712"/>
        <end position="721"/>
    </location>
</feature>
<reference evidence="9 10" key="1">
    <citation type="submission" date="2020-04" db="EMBL/GenBank/DDBJ databases">
        <title>Plant Genome Project.</title>
        <authorList>
            <person name="Zhang R.-G."/>
        </authorList>
    </citation>
    <scope>NUCLEOTIDE SEQUENCE [LARGE SCALE GENOMIC DNA]</scope>
    <source>
        <strain evidence="9">YNK0</strain>
        <tissue evidence="9">Leaf</tissue>
    </source>
</reference>
<gene>
    <name evidence="9" type="ORF">HHK36_008878</name>
</gene>
<dbReference type="Pfam" id="PF22608">
    <property type="entry name" value="DNAX_ATPase_lid"/>
    <property type="match status" value="1"/>
</dbReference>
<dbReference type="Pfam" id="PF23007">
    <property type="entry name" value="DnaA_N-like_STI"/>
    <property type="match status" value="1"/>
</dbReference>
<evidence type="ECO:0000259" key="8">
    <source>
        <dbReference type="Pfam" id="PF23007"/>
    </source>
</evidence>
<dbReference type="PANTHER" id="PTHR11669:SF51">
    <property type="entry name" value="AAA+ ATPASE DOMAIN-CONTAINING PROTEIN"/>
    <property type="match status" value="1"/>
</dbReference>
<keyword evidence="10" id="KW-1185">Reference proteome</keyword>
<feature type="region of interest" description="Disordered" evidence="6">
    <location>
        <begin position="1"/>
        <end position="67"/>
    </location>
</feature>
<dbReference type="GO" id="GO:0006281">
    <property type="term" value="P:DNA repair"/>
    <property type="evidence" value="ECO:0007669"/>
    <property type="project" value="TreeGrafter"/>
</dbReference>
<name>A0A835DKD9_TETSI</name>
<dbReference type="Gene3D" id="1.10.8.60">
    <property type="match status" value="1"/>
</dbReference>
<evidence type="ECO:0000256" key="1">
    <source>
        <dbReference type="ARBA" id="ARBA00006360"/>
    </source>
</evidence>
<dbReference type="GO" id="GO:0005663">
    <property type="term" value="C:DNA replication factor C complex"/>
    <property type="evidence" value="ECO:0007669"/>
    <property type="project" value="TreeGrafter"/>
</dbReference>
<dbReference type="Pfam" id="PF13177">
    <property type="entry name" value="DNA_pol3_delta2"/>
    <property type="match status" value="1"/>
</dbReference>
<dbReference type="GO" id="GO:0009360">
    <property type="term" value="C:DNA polymerase III complex"/>
    <property type="evidence" value="ECO:0007669"/>
    <property type="project" value="InterPro"/>
</dbReference>
<feature type="compositionally biased region" description="Low complexity" evidence="6">
    <location>
        <begin position="1"/>
        <end position="19"/>
    </location>
</feature>
<protein>
    <recommendedName>
        <fullName evidence="11">AAA+ ATPase domain-containing protein</fullName>
    </recommendedName>
</protein>
<dbReference type="GO" id="GO:0003887">
    <property type="term" value="F:DNA-directed DNA polymerase activity"/>
    <property type="evidence" value="ECO:0007669"/>
    <property type="project" value="InterPro"/>
</dbReference>
<feature type="region of interest" description="Disordered" evidence="6">
    <location>
        <begin position="931"/>
        <end position="966"/>
    </location>
</feature>
<feature type="region of interest" description="Disordered" evidence="6">
    <location>
        <begin position="156"/>
        <end position="175"/>
    </location>
</feature>
<dbReference type="CDD" id="cd00009">
    <property type="entry name" value="AAA"/>
    <property type="match status" value="1"/>
</dbReference>
<evidence type="ECO:0000313" key="10">
    <source>
        <dbReference type="Proteomes" id="UP000655225"/>
    </source>
</evidence>
<keyword evidence="3" id="KW-0547">Nucleotide-binding</keyword>
<dbReference type="InterPro" id="IPR012763">
    <property type="entry name" value="DNA_pol_III_sug/sutau_N"/>
</dbReference>
<dbReference type="SUPFAM" id="SSF52540">
    <property type="entry name" value="P-loop containing nucleoside triphosphate hydrolases"/>
    <property type="match status" value="1"/>
</dbReference>
<evidence type="ECO:0000259" key="7">
    <source>
        <dbReference type="Pfam" id="PF22608"/>
    </source>
</evidence>
<keyword evidence="2" id="KW-0479">Metal-binding</keyword>
<dbReference type="FunFam" id="1.10.8.60:FF:000013">
    <property type="entry name" value="DNA polymerase III subunit gamma/tau"/>
    <property type="match status" value="1"/>
</dbReference>
<dbReference type="InterPro" id="IPR054506">
    <property type="entry name" value="DnaA_N-like_STI"/>
</dbReference>
<dbReference type="EMBL" id="JABCRI010000005">
    <property type="protein sequence ID" value="KAF8406786.1"/>
    <property type="molecule type" value="Genomic_DNA"/>
</dbReference>
<dbReference type="AlphaFoldDB" id="A0A835DKD9"/>
<feature type="compositionally biased region" description="Polar residues" evidence="6">
    <location>
        <begin position="941"/>
        <end position="953"/>
    </location>
</feature>
<feature type="compositionally biased region" description="Low complexity" evidence="6">
    <location>
        <begin position="44"/>
        <end position="67"/>
    </location>
</feature>
<evidence type="ECO:0000256" key="5">
    <source>
        <dbReference type="ARBA" id="ARBA00022840"/>
    </source>
</evidence>
<evidence type="ECO:0000313" key="9">
    <source>
        <dbReference type="EMBL" id="KAF8406786.1"/>
    </source>
</evidence>
<feature type="region of interest" description="Disordered" evidence="6">
    <location>
        <begin position="694"/>
        <end position="722"/>
    </location>
</feature>
<dbReference type="GO" id="GO:0005524">
    <property type="term" value="F:ATP binding"/>
    <property type="evidence" value="ECO:0007669"/>
    <property type="project" value="UniProtKB-KW"/>
</dbReference>
<evidence type="ECO:0000256" key="4">
    <source>
        <dbReference type="ARBA" id="ARBA00022833"/>
    </source>
</evidence>
<dbReference type="Gene3D" id="3.40.50.300">
    <property type="entry name" value="P-loop containing nucleotide triphosphate hydrolases"/>
    <property type="match status" value="1"/>
</dbReference>
<accession>A0A835DKD9</accession>
<dbReference type="GO" id="GO:0006261">
    <property type="term" value="P:DNA-templated DNA replication"/>
    <property type="evidence" value="ECO:0007669"/>
    <property type="project" value="TreeGrafter"/>
</dbReference>
<dbReference type="InterPro" id="IPR050238">
    <property type="entry name" value="DNA_Rep/Repair_Clamp_Loader"/>
</dbReference>
<feature type="domain" description="STICHEL DnaA-N-like alpha-beta" evidence="8">
    <location>
        <begin position="742"/>
        <end position="820"/>
    </location>
</feature>
<keyword evidence="5" id="KW-0067">ATP-binding</keyword>
<comment type="caution">
    <text evidence="9">The sequence shown here is derived from an EMBL/GenBank/DDBJ whole genome shotgun (WGS) entry which is preliminary data.</text>
</comment>
<feature type="region of interest" description="Disordered" evidence="6">
    <location>
        <begin position="895"/>
        <end position="914"/>
    </location>
</feature>
<evidence type="ECO:0008006" key="11">
    <source>
        <dbReference type="Google" id="ProtNLM"/>
    </source>
</evidence>
<evidence type="ECO:0000256" key="6">
    <source>
        <dbReference type="SAM" id="MobiDB-lite"/>
    </source>
</evidence>
<evidence type="ECO:0000256" key="3">
    <source>
        <dbReference type="ARBA" id="ARBA00022741"/>
    </source>
</evidence>